<evidence type="ECO:0000313" key="3">
    <source>
        <dbReference type="Proteomes" id="UP000006038"/>
    </source>
</evidence>
<protein>
    <submittedName>
        <fullName evidence="2">Uncharacterized protein</fullName>
    </submittedName>
</protein>
<dbReference type="Proteomes" id="UP000006038">
    <property type="component" value="Chromosome 8"/>
</dbReference>
<dbReference type="EnsemblPlants" id="OB08G17090.1">
    <property type="protein sequence ID" value="OB08G17090.1"/>
    <property type="gene ID" value="OB08G17090"/>
</dbReference>
<evidence type="ECO:0000313" key="2">
    <source>
        <dbReference type="EnsemblPlants" id="OB08G17090.1"/>
    </source>
</evidence>
<dbReference type="PROSITE" id="PS51257">
    <property type="entry name" value="PROKAR_LIPOPROTEIN"/>
    <property type="match status" value="1"/>
</dbReference>
<dbReference type="HOGENOM" id="CLU_2124914_0_0_1"/>
<proteinExistence type="predicted"/>
<dbReference type="Gramene" id="OB08G17090.1">
    <property type="protein sequence ID" value="OB08G17090.1"/>
    <property type="gene ID" value="OB08G17090"/>
</dbReference>
<reference evidence="2" key="2">
    <citation type="submission" date="2013-04" db="UniProtKB">
        <authorList>
            <consortium name="EnsemblPlants"/>
        </authorList>
    </citation>
    <scope>IDENTIFICATION</scope>
</reference>
<dbReference type="AlphaFoldDB" id="J3MRI0"/>
<reference evidence="2" key="1">
    <citation type="journal article" date="2013" name="Nat. Commun.">
        <title>Whole-genome sequencing of Oryza brachyantha reveals mechanisms underlying Oryza genome evolution.</title>
        <authorList>
            <person name="Chen J."/>
            <person name="Huang Q."/>
            <person name="Gao D."/>
            <person name="Wang J."/>
            <person name="Lang Y."/>
            <person name="Liu T."/>
            <person name="Li B."/>
            <person name="Bai Z."/>
            <person name="Luis Goicoechea J."/>
            <person name="Liang C."/>
            <person name="Chen C."/>
            <person name="Zhang W."/>
            <person name="Sun S."/>
            <person name="Liao Y."/>
            <person name="Zhang X."/>
            <person name="Yang L."/>
            <person name="Song C."/>
            <person name="Wang M."/>
            <person name="Shi J."/>
            <person name="Liu G."/>
            <person name="Liu J."/>
            <person name="Zhou H."/>
            <person name="Zhou W."/>
            <person name="Yu Q."/>
            <person name="An N."/>
            <person name="Chen Y."/>
            <person name="Cai Q."/>
            <person name="Wang B."/>
            <person name="Liu B."/>
            <person name="Min J."/>
            <person name="Huang Y."/>
            <person name="Wu H."/>
            <person name="Li Z."/>
            <person name="Zhang Y."/>
            <person name="Yin Y."/>
            <person name="Song W."/>
            <person name="Jiang J."/>
            <person name="Jackson S.A."/>
            <person name="Wing R.A."/>
            <person name="Wang J."/>
            <person name="Chen M."/>
        </authorList>
    </citation>
    <scope>NUCLEOTIDE SEQUENCE [LARGE SCALE GENOMIC DNA]</scope>
    <source>
        <strain evidence="2">cv. IRGC 101232</strain>
    </source>
</reference>
<evidence type="ECO:0000256" key="1">
    <source>
        <dbReference type="SAM" id="MobiDB-lite"/>
    </source>
</evidence>
<sequence>MQPRHRPCVAAIMHSTAATIPFIAGSCNDTTTIHSVIAKIHSLTANIHSTSRGRISKQTWRRGAGGREGQAAGSRKSLAGKLPSPIIRSGRRACKVPSLVMQTLSSAEKYYMIF</sequence>
<name>J3MRI0_ORYBR</name>
<keyword evidence="3" id="KW-1185">Reference proteome</keyword>
<feature type="region of interest" description="Disordered" evidence="1">
    <location>
        <begin position="53"/>
        <end position="82"/>
    </location>
</feature>
<accession>J3MRI0</accession>
<organism evidence="2">
    <name type="scientific">Oryza brachyantha</name>
    <name type="common">malo sina</name>
    <dbReference type="NCBI Taxonomy" id="4533"/>
    <lineage>
        <taxon>Eukaryota</taxon>
        <taxon>Viridiplantae</taxon>
        <taxon>Streptophyta</taxon>
        <taxon>Embryophyta</taxon>
        <taxon>Tracheophyta</taxon>
        <taxon>Spermatophyta</taxon>
        <taxon>Magnoliopsida</taxon>
        <taxon>Liliopsida</taxon>
        <taxon>Poales</taxon>
        <taxon>Poaceae</taxon>
        <taxon>BOP clade</taxon>
        <taxon>Oryzoideae</taxon>
        <taxon>Oryzeae</taxon>
        <taxon>Oryzinae</taxon>
        <taxon>Oryza</taxon>
    </lineage>
</organism>